<reference evidence="4" key="2">
    <citation type="journal article" date="2022" name="Microb. Genom.">
        <title>A chromosome-scale genome assembly of the tomato pathogen Cladosporium fulvum reveals a compartmentalized genome architecture and the presence of a dispensable chromosome.</title>
        <authorList>
            <person name="Zaccaron A.Z."/>
            <person name="Chen L.H."/>
            <person name="Samaras A."/>
            <person name="Stergiopoulos I."/>
        </authorList>
    </citation>
    <scope>NUCLEOTIDE SEQUENCE</scope>
    <source>
        <strain evidence="4">Race5_Kim</strain>
    </source>
</reference>
<dbReference type="GO" id="GO:0008270">
    <property type="term" value="F:zinc ion binding"/>
    <property type="evidence" value="ECO:0007669"/>
    <property type="project" value="UniProtKB-KW"/>
</dbReference>
<feature type="region of interest" description="Disordered" evidence="2">
    <location>
        <begin position="95"/>
        <end position="141"/>
    </location>
</feature>
<dbReference type="RefSeq" id="XP_047768949.1">
    <property type="nucleotide sequence ID" value="XM_047913199.1"/>
</dbReference>
<feature type="region of interest" description="Disordered" evidence="2">
    <location>
        <begin position="1"/>
        <end position="27"/>
    </location>
</feature>
<dbReference type="Gene3D" id="3.30.160.60">
    <property type="entry name" value="Classic Zinc Finger"/>
    <property type="match status" value="1"/>
</dbReference>
<dbReference type="PROSITE" id="PS00028">
    <property type="entry name" value="ZINC_FINGER_C2H2_1"/>
    <property type="match status" value="2"/>
</dbReference>
<feature type="domain" description="C2H2-type" evidence="3">
    <location>
        <begin position="174"/>
        <end position="197"/>
    </location>
</feature>
<evidence type="ECO:0000313" key="5">
    <source>
        <dbReference type="Proteomes" id="UP000756132"/>
    </source>
</evidence>
<dbReference type="PROSITE" id="PS50157">
    <property type="entry name" value="ZINC_FINGER_C2H2_2"/>
    <property type="match status" value="2"/>
</dbReference>
<dbReference type="OrthoDB" id="3641599at2759"/>
<sequence>MWETGPAIAQQEPIAPNASKPGDENDVLHLQQQIDELKATLSTMAQKGQVSTAPESAHAMSAAPTNAPRRRHARTLSTNVRGSFSMNVSGAGTPSFRSGFSTPTEGLESPFEYPDDSPVYSRRSSVQSNISAPGKRGQRIPGGYRCSQCPSNFDLPSTLRHHERKHIAKDQRRHGCNECGSRFLYPKDLARHEWNVHKLGAFEVAAGQDMHTQSQATINADQHHTCHTQVMKQNPVDTLQSRKRHWEQCQAVVRARSRDRRLTNDSNTSSIVVADMPDVTWPEDVSPSLRRDSIIPDIVTEDTDKPAVVGAESDTSQTVAELRQRIRDQDRGMSALMQLRGYHEEVLRQSSGFALTDHAVILTPNAASIETAKHWLGAIHALLESAPAPANERSVRTAAMKSLAQQLDALQLEGD</sequence>
<dbReference type="OMA" id="HHERKHI"/>
<dbReference type="Proteomes" id="UP000756132">
    <property type="component" value="Chromosome 12"/>
</dbReference>
<dbReference type="SUPFAM" id="SSF57667">
    <property type="entry name" value="beta-beta-alpha zinc fingers"/>
    <property type="match status" value="1"/>
</dbReference>
<protein>
    <recommendedName>
        <fullName evidence="3">C2H2-type domain-containing protein</fullName>
    </recommendedName>
</protein>
<name>A0A9Q8PLE7_PASFU</name>
<dbReference type="KEGG" id="ffu:CLAFUR5_14051"/>
<feature type="region of interest" description="Disordered" evidence="2">
    <location>
        <begin position="43"/>
        <end position="72"/>
    </location>
</feature>
<reference evidence="4" key="1">
    <citation type="submission" date="2021-12" db="EMBL/GenBank/DDBJ databases">
        <authorList>
            <person name="Zaccaron A."/>
            <person name="Stergiopoulos I."/>
        </authorList>
    </citation>
    <scope>NUCLEOTIDE SEQUENCE</scope>
    <source>
        <strain evidence="4">Race5_Kim</strain>
    </source>
</reference>
<keyword evidence="1" id="KW-0863">Zinc-finger</keyword>
<keyword evidence="1" id="KW-0479">Metal-binding</keyword>
<feature type="compositionally biased region" description="Polar residues" evidence="2">
    <location>
        <begin position="43"/>
        <end position="54"/>
    </location>
</feature>
<accession>A0A9Q8PLE7</accession>
<evidence type="ECO:0000256" key="1">
    <source>
        <dbReference type="PROSITE-ProRule" id="PRU00042"/>
    </source>
</evidence>
<keyword evidence="5" id="KW-1185">Reference proteome</keyword>
<evidence type="ECO:0000256" key="2">
    <source>
        <dbReference type="SAM" id="MobiDB-lite"/>
    </source>
</evidence>
<dbReference type="EMBL" id="CP090174">
    <property type="protein sequence ID" value="UJO24583.1"/>
    <property type="molecule type" value="Genomic_DNA"/>
</dbReference>
<gene>
    <name evidence="4" type="ORF">CLAFUR5_14051</name>
</gene>
<keyword evidence="1" id="KW-0862">Zinc</keyword>
<dbReference type="AlphaFoldDB" id="A0A9Q8PLE7"/>
<dbReference type="SMART" id="SM00355">
    <property type="entry name" value="ZnF_C2H2"/>
    <property type="match status" value="2"/>
</dbReference>
<evidence type="ECO:0000259" key="3">
    <source>
        <dbReference type="PROSITE" id="PS50157"/>
    </source>
</evidence>
<evidence type="ECO:0000313" key="4">
    <source>
        <dbReference type="EMBL" id="UJO24583.1"/>
    </source>
</evidence>
<dbReference type="InterPro" id="IPR013087">
    <property type="entry name" value="Znf_C2H2_type"/>
</dbReference>
<organism evidence="4 5">
    <name type="scientific">Passalora fulva</name>
    <name type="common">Tomato leaf mold</name>
    <name type="synonym">Cladosporium fulvum</name>
    <dbReference type="NCBI Taxonomy" id="5499"/>
    <lineage>
        <taxon>Eukaryota</taxon>
        <taxon>Fungi</taxon>
        <taxon>Dikarya</taxon>
        <taxon>Ascomycota</taxon>
        <taxon>Pezizomycotina</taxon>
        <taxon>Dothideomycetes</taxon>
        <taxon>Dothideomycetidae</taxon>
        <taxon>Mycosphaerellales</taxon>
        <taxon>Mycosphaerellaceae</taxon>
        <taxon>Fulvia</taxon>
    </lineage>
</organism>
<proteinExistence type="predicted"/>
<feature type="compositionally biased region" description="Polar residues" evidence="2">
    <location>
        <begin position="95"/>
        <end position="104"/>
    </location>
</feature>
<dbReference type="GeneID" id="71993929"/>
<feature type="domain" description="C2H2-type" evidence="3">
    <location>
        <begin position="144"/>
        <end position="171"/>
    </location>
</feature>
<dbReference type="InterPro" id="IPR036236">
    <property type="entry name" value="Znf_C2H2_sf"/>
</dbReference>
<feature type="compositionally biased region" description="Polar residues" evidence="2">
    <location>
        <begin position="122"/>
        <end position="131"/>
    </location>
</feature>